<gene>
    <name evidence="2" type="ORF">HB759_01275</name>
    <name evidence="3" type="ORF">HCA52_09670</name>
    <name evidence="4" type="ORF">HCA55_02035</name>
    <name evidence="5" type="ORF">HCB25_02320</name>
</gene>
<sequence length="82" mass="9650">MFQWIVLAFYIFISGMVLLFCKKYGFRIVILLCILMLWVFEDTPKEFIKATFSIGASVIMFATIVLIVVVLCVRYRIWKKSN</sequence>
<evidence type="ECO:0000313" key="7">
    <source>
        <dbReference type="Proteomes" id="UP000539064"/>
    </source>
</evidence>
<dbReference type="Proteomes" id="UP000539064">
    <property type="component" value="Unassembled WGS sequence"/>
</dbReference>
<feature type="transmembrane region" description="Helical" evidence="1">
    <location>
        <begin position="7"/>
        <end position="40"/>
    </location>
</feature>
<dbReference type="Proteomes" id="UP000532866">
    <property type="component" value="Unassembled WGS sequence"/>
</dbReference>
<evidence type="ECO:0000313" key="3">
    <source>
        <dbReference type="EMBL" id="MBC1793682.1"/>
    </source>
</evidence>
<keyword evidence="1" id="KW-0812">Transmembrane</keyword>
<dbReference type="Proteomes" id="UP000548082">
    <property type="component" value="Unassembled WGS sequence"/>
</dbReference>
<evidence type="ECO:0000313" key="8">
    <source>
        <dbReference type="Proteomes" id="UP000548082"/>
    </source>
</evidence>
<dbReference type="Proteomes" id="UP000550367">
    <property type="component" value="Unassembled WGS sequence"/>
</dbReference>
<protein>
    <submittedName>
        <fullName evidence="2">Uncharacterized protein</fullName>
    </submittedName>
</protein>
<organism evidence="2 6">
    <name type="scientific">Listeria booriae</name>
    <dbReference type="NCBI Taxonomy" id="1552123"/>
    <lineage>
        <taxon>Bacteria</taxon>
        <taxon>Bacillati</taxon>
        <taxon>Bacillota</taxon>
        <taxon>Bacilli</taxon>
        <taxon>Bacillales</taxon>
        <taxon>Listeriaceae</taxon>
        <taxon>Listeria</taxon>
    </lineage>
</organism>
<comment type="caution">
    <text evidence="2">The sequence shown here is derived from an EMBL/GenBank/DDBJ whole genome shotgun (WGS) entry which is preliminary data.</text>
</comment>
<keyword evidence="1" id="KW-1133">Transmembrane helix</keyword>
<accession>A0A7X0WEA9</accession>
<proteinExistence type="predicted"/>
<evidence type="ECO:0000313" key="9">
    <source>
        <dbReference type="Proteomes" id="UP000550367"/>
    </source>
</evidence>
<feature type="transmembrane region" description="Helical" evidence="1">
    <location>
        <begin position="52"/>
        <end position="73"/>
    </location>
</feature>
<dbReference type="EMBL" id="JAARYY010000001">
    <property type="protein sequence ID" value="MBC2242883.1"/>
    <property type="molecule type" value="Genomic_DNA"/>
</dbReference>
<evidence type="ECO:0000256" key="1">
    <source>
        <dbReference type="SAM" id="Phobius"/>
    </source>
</evidence>
<dbReference type="AlphaFoldDB" id="A0A7X0WEA9"/>
<dbReference type="EMBL" id="JAARVD010000001">
    <property type="protein sequence ID" value="MBC1795481.1"/>
    <property type="molecule type" value="Genomic_DNA"/>
</dbReference>
<evidence type="ECO:0000313" key="5">
    <source>
        <dbReference type="EMBL" id="MBC2242883.1"/>
    </source>
</evidence>
<evidence type="ECO:0000313" key="6">
    <source>
        <dbReference type="Proteomes" id="UP000532866"/>
    </source>
</evidence>
<dbReference type="EMBL" id="JAAROL010000001">
    <property type="protein sequence ID" value="MBC1330569.1"/>
    <property type="molecule type" value="Genomic_DNA"/>
</dbReference>
<dbReference type="EMBL" id="JAARVG010000008">
    <property type="protein sequence ID" value="MBC1793682.1"/>
    <property type="molecule type" value="Genomic_DNA"/>
</dbReference>
<evidence type="ECO:0000313" key="4">
    <source>
        <dbReference type="EMBL" id="MBC1795481.1"/>
    </source>
</evidence>
<dbReference type="RefSeq" id="WP_185360600.1">
    <property type="nucleotide sequence ID" value="NZ_JAARNB010000001.1"/>
</dbReference>
<evidence type="ECO:0000313" key="2">
    <source>
        <dbReference type="EMBL" id="MBC1330569.1"/>
    </source>
</evidence>
<reference evidence="6 7" key="1">
    <citation type="submission" date="2020-03" db="EMBL/GenBank/DDBJ databases">
        <title>Soil Listeria distribution.</title>
        <authorList>
            <person name="Liao J."/>
            <person name="Wiedmann M."/>
        </authorList>
    </citation>
    <scope>NUCLEOTIDE SEQUENCE [LARGE SCALE GENOMIC DNA]</scope>
    <source>
        <strain evidence="5 9">FSL L7-0153</strain>
        <strain evidence="3 7">FSL L7-0978</strain>
        <strain evidence="4 8">FSL L7-0990</strain>
        <strain evidence="2 6">FSL L7-1833</strain>
    </source>
</reference>
<keyword evidence="1" id="KW-0472">Membrane</keyword>
<name>A0A7X0WEA9_9LIST</name>